<evidence type="ECO:0000313" key="2">
    <source>
        <dbReference type="Proteomes" id="UP000789901"/>
    </source>
</evidence>
<keyword evidence="2" id="KW-1185">Reference proteome</keyword>
<sequence>AFQVKDQAEMSISKLREEINILCDAENDKFVKLGTLESRSHNKFTIIQELEEQRLAPFDDF</sequence>
<reference evidence="1 2" key="1">
    <citation type="submission" date="2021-06" db="EMBL/GenBank/DDBJ databases">
        <authorList>
            <person name="Kallberg Y."/>
            <person name="Tangrot J."/>
            <person name="Rosling A."/>
        </authorList>
    </citation>
    <scope>NUCLEOTIDE SEQUENCE [LARGE SCALE GENOMIC DNA]</scope>
    <source>
        <strain evidence="1 2">120-4 pot B 10/14</strain>
    </source>
</reference>
<comment type="caution">
    <text evidence="1">The sequence shown here is derived from an EMBL/GenBank/DDBJ whole genome shotgun (WGS) entry which is preliminary data.</text>
</comment>
<feature type="non-terminal residue" evidence="1">
    <location>
        <position position="61"/>
    </location>
</feature>
<accession>A0ABN7XEU5</accession>
<feature type="non-terminal residue" evidence="1">
    <location>
        <position position="1"/>
    </location>
</feature>
<proteinExistence type="predicted"/>
<protein>
    <submittedName>
        <fullName evidence="1">25112_t:CDS:1</fullName>
    </submittedName>
</protein>
<gene>
    <name evidence="1" type="ORF">GMARGA_LOCUS42607</name>
</gene>
<evidence type="ECO:0000313" key="1">
    <source>
        <dbReference type="EMBL" id="CAG8853786.1"/>
    </source>
</evidence>
<dbReference type="EMBL" id="CAJVQB010129186">
    <property type="protein sequence ID" value="CAG8853786.1"/>
    <property type="molecule type" value="Genomic_DNA"/>
</dbReference>
<name>A0ABN7XEU5_GIGMA</name>
<dbReference type="Proteomes" id="UP000789901">
    <property type="component" value="Unassembled WGS sequence"/>
</dbReference>
<organism evidence="1 2">
    <name type="scientific">Gigaspora margarita</name>
    <dbReference type="NCBI Taxonomy" id="4874"/>
    <lineage>
        <taxon>Eukaryota</taxon>
        <taxon>Fungi</taxon>
        <taxon>Fungi incertae sedis</taxon>
        <taxon>Mucoromycota</taxon>
        <taxon>Glomeromycotina</taxon>
        <taxon>Glomeromycetes</taxon>
        <taxon>Diversisporales</taxon>
        <taxon>Gigasporaceae</taxon>
        <taxon>Gigaspora</taxon>
    </lineage>
</organism>